<evidence type="ECO:0000256" key="6">
    <source>
        <dbReference type="ARBA" id="ARBA00022737"/>
    </source>
</evidence>
<dbReference type="PANTHER" id="PTHR48059:SF4">
    <property type="entry name" value="POLYGALACTURONASE INHIBITOR 1-RELATED"/>
    <property type="match status" value="1"/>
</dbReference>
<keyword evidence="13" id="KW-1185">Reference proteome</keyword>
<evidence type="ECO:0000256" key="2">
    <source>
        <dbReference type="ARBA" id="ARBA00004196"/>
    </source>
</evidence>
<dbReference type="EMBL" id="BMAC01000517">
    <property type="protein sequence ID" value="GFP98190.1"/>
    <property type="molecule type" value="Genomic_DNA"/>
</dbReference>
<dbReference type="FunFam" id="3.80.10.10:FF:000129">
    <property type="entry name" value="Leucine-rich repeat receptor-like kinase"/>
    <property type="match status" value="1"/>
</dbReference>
<sequence>MLLLLLFLSLFTLSASQQHCHPDDQSALLAFKNSFSTPNPFPSWDPVFDCCDWYGVTCNETTNYVIALDIISDDLNGTIPSSLPNLRHLENLRLHKIPNLVGEIPQSLSKLPHLRYLVISWTNISGPIPDFLAHLKNPLPFLRAIDFSRNQLTGPIPESYSLLSGEFPALVLSHNKLSGEIPASLSNVNFSSVDISRNNFSGDASVFNNLEFDFSRVRFMESLDVLDVSHNKIYGNIPKQITEAVYLQQLNVSYNRLCGKIPSGWHLRYNKEGWDNSSFVHNRCLCGVPLDPCK</sequence>
<keyword evidence="8" id="KW-0472">Membrane</keyword>
<gene>
    <name evidence="12" type="ORF">PHJA_001963000</name>
</gene>
<evidence type="ECO:0000256" key="4">
    <source>
        <dbReference type="ARBA" id="ARBA00022692"/>
    </source>
</evidence>
<dbReference type="AlphaFoldDB" id="A0A830CEZ2"/>
<dbReference type="Pfam" id="PF00560">
    <property type="entry name" value="LRR_1"/>
    <property type="match status" value="4"/>
</dbReference>
<keyword evidence="7" id="KW-1133">Transmembrane helix</keyword>
<dbReference type="InterPro" id="IPR001611">
    <property type="entry name" value="Leu-rich_rpt"/>
</dbReference>
<evidence type="ECO:0000256" key="8">
    <source>
        <dbReference type="ARBA" id="ARBA00023136"/>
    </source>
</evidence>
<proteinExistence type="inferred from homology"/>
<evidence type="ECO:0000256" key="7">
    <source>
        <dbReference type="ARBA" id="ARBA00022989"/>
    </source>
</evidence>
<evidence type="ECO:0000256" key="10">
    <source>
        <dbReference type="SAM" id="SignalP"/>
    </source>
</evidence>
<organism evidence="12 13">
    <name type="scientific">Phtheirospermum japonicum</name>
    <dbReference type="NCBI Taxonomy" id="374723"/>
    <lineage>
        <taxon>Eukaryota</taxon>
        <taxon>Viridiplantae</taxon>
        <taxon>Streptophyta</taxon>
        <taxon>Embryophyta</taxon>
        <taxon>Tracheophyta</taxon>
        <taxon>Spermatophyta</taxon>
        <taxon>Magnoliopsida</taxon>
        <taxon>eudicotyledons</taxon>
        <taxon>Gunneridae</taxon>
        <taxon>Pentapetalae</taxon>
        <taxon>asterids</taxon>
        <taxon>lamiids</taxon>
        <taxon>Lamiales</taxon>
        <taxon>Orobanchaceae</taxon>
        <taxon>Orobanchaceae incertae sedis</taxon>
        <taxon>Phtheirospermum</taxon>
    </lineage>
</organism>
<evidence type="ECO:0000259" key="11">
    <source>
        <dbReference type="Pfam" id="PF08263"/>
    </source>
</evidence>
<evidence type="ECO:0000256" key="9">
    <source>
        <dbReference type="ARBA" id="ARBA00038043"/>
    </source>
</evidence>
<protein>
    <submittedName>
        <fullName evidence="12">Polygalacturonase inhibitor</fullName>
    </submittedName>
</protein>
<keyword evidence="3" id="KW-0433">Leucine-rich repeat</keyword>
<dbReference type="Proteomes" id="UP000653305">
    <property type="component" value="Unassembled WGS sequence"/>
</dbReference>
<comment type="subcellular location">
    <subcellularLocation>
        <location evidence="2">Cell envelope</location>
    </subcellularLocation>
    <subcellularLocation>
        <location evidence="1">Membrane</location>
        <topology evidence="1">Single-pass membrane protein</topology>
    </subcellularLocation>
</comment>
<evidence type="ECO:0000313" key="13">
    <source>
        <dbReference type="Proteomes" id="UP000653305"/>
    </source>
</evidence>
<dbReference type="InterPro" id="IPR013210">
    <property type="entry name" value="LRR_N_plant-typ"/>
</dbReference>
<evidence type="ECO:0000313" key="12">
    <source>
        <dbReference type="EMBL" id="GFP98190.1"/>
    </source>
</evidence>
<feature type="signal peptide" evidence="10">
    <location>
        <begin position="1"/>
        <end position="16"/>
    </location>
</feature>
<dbReference type="Pfam" id="PF08263">
    <property type="entry name" value="LRRNT_2"/>
    <property type="match status" value="1"/>
</dbReference>
<feature type="chain" id="PRO_5032330596" evidence="10">
    <location>
        <begin position="17"/>
        <end position="294"/>
    </location>
</feature>
<accession>A0A830CEZ2</accession>
<comment type="caution">
    <text evidence="12">The sequence shown here is derived from an EMBL/GenBank/DDBJ whole genome shotgun (WGS) entry which is preliminary data.</text>
</comment>
<keyword evidence="5 10" id="KW-0732">Signal</keyword>
<comment type="similarity">
    <text evidence="9">Belongs to the polygalacturonase-inhibiting protein family.</text>
</comment>
<dbReference type="PANTHER" id="PTHR48059">
    <property type="entry name" value="POLYGALACTURONASE INHIBITOR 1"/>
    <property type="match status" value="1"/>
</dbReference>
<dbReference type="GO" id="GO:0016020">
    <property type="term" value="C:membrane"/>
    <property type="evidence" value="ECO:0007669"/>
    <property type="project" value="UniProtKB-SubCell"/>
</dbReference>
<name>A0A830CEZ2_9LAMI</name>
<dbReference type="Gene3D" id="3.80.10.10">
    <property type="entry name" value="Ribonuclease Inhibitor"/>
    <property type="match status" value="1"/>
</dbReference>
<dbReference type="SUPFAM" id="SSF52058">
    <property type="entry name" value="L domain-like"/>
    <property type="match status" value="1"/>
</dbReference>
<evidence type="ECO:0000256" key="5">
    <source>
        <dbReference type="ARBA" id="ARBA00022729"/>
    </source>
</evidence>
<dbReference type="InterPro" id="IPR032675">
    <property type="entry name" value="LRR_dom_sf"/>
</dbReference>
<reference evidence="12" key="1">
    <citation type="submission" date="2020-07" db="EMBL/GenBank/DDBJ databases">
        <title>Ethylene signaling mediates host invasion by parasitic plants.</title>
        <authorList>
            <person name="Yoshida S."/>
        </authorList>
    </citation>
    <scope>NUCLEOTIDE SEQUENCE</scope>
    <source>
        <strain evidence="12">Okayama</strain>
    </source>
</reference>
<keyword evidence="4" id="KW-0812">Transmembrane</keyword>
<dbReference type="OrthoDB" id="676979at2759"/>
<keyword evidence="6" id="KW-0677">Repeat</keyword>
<dbReference type="InterPro" id="IPR051848">
    <property type="entry name" value="PGIP"/>
</dbReference>
<feature type="domain" description="Leucine-rich repeat-containing N-terminal plant-type" evidence="11">
    <location>
        <begin position="21"/>
        <end position="59"/>
    </location>
</feature>
<evidence type="ECO:0000256" key="1">
    <source>
        <dbReference type="ARBA" id="ARBA00004167"/>
    </source>
</evidence>
<evidence type="ECO:0000256" key="3">
    <source>
        <dbReference type="ARBA" id="ARBA00022614"/>
    </source>
</evidence>